<feature type="domain" description="Response regulatory" evidence="4">
    <location>
        <begin position="8"/>
        <end position="123"/>
    </location>
</feature>
<dbReference type="Proteomes" id="UP001064632">
    <property type="component" value="Chromosome"/>
</dbReference>
<keyword evidence="6" id="KW-0808">Transferase</keyword>
<evidence type="ECO:0000313" key="7">
    <source>
        <dbReference type="Proteomes" id="UP001064632"/>
    </source>
</evidence>
<dbReference type="SUPFAM" id="SSF52172">
    <property type="entry name" value="CheY-like"/>
    <property type="match status" value="1"/>
</dbReference>
<dbReference type="InterPro" id="IPR011006">
    <property type="entry name" value="CheY-like_superfamily"/>
</dbReference>
<keyword evidence="3" id="KW-0597">Phosphoprotein</keyword>
<dbReference type="InterPro" id="IPR000160">
    <property type="entry name" value="GGDEF_dom"/>
</dbReference>
<dbReference type="RefSeq" id="WP_261693286.1">
    <property type="nucleotide sequence ID" value="NZ_CP104694.1"/>
</dbReference>
<dbReference type="SMART" id="SM00267">
    <property type="entry name" value="GGDEF"/>
    <property type="match status" value="1"/>
</dbReference>
<proteinExistence type="predicted"/>
<dbReference type="InterPro" id="IPR029787">
    <property type="entry name" value="Nucleotide_cyclase"/>
</dbReference>
<evidence type="ECO:0000256" key="1">
    <source>
        <dbReference type="ARBA" id="ARBA00012528"/>
    </source>
</evidence>
<dbReference type="EMBL" id="CP104694">
    <property type="protein sequence ID" value="UXI66302.1"/>
    <property type="molecule type" value="Genomic_DNA"/>
</dbReference>
<keyword evidence="6" id="KW-0548">Nucleotidyltransferase</keyword>
<dbReference type="PANTHER" id="PTHR45138">
    <property type="entry name" value="REGULATORY COMPONENTS OF SENSORY TRANSDUCTION SYSTEM"/>
    <property type="match status" value="1"/>
</dbReference>
<comment type="catalytic activity">
    <reaction evidence="2">
        <text>2 GTP = 3',3'-c-di-GMP + 2 diphosphate</text>
        <dbReference type="Rhea" id="RHEA:24898"/>
        <dbReference type="ChEBI" id="CHEBI:33019"/>
        <dbReference type="ChEBI" id="CHEBI:37565"/>
        <dbReference type="ChEBI" id="CHEBI:58805"/>
        <dbReference type="EC" id="2.7.7.65"/>
    </reaction>
</comment>
<evidence type="ECO:0000313" key="6">
    <source>
        <dbReference type="EMBL" id="UXI66302.1"/>
    </source>
</evidence>
<protein>
    <recommendedName>
        <fullName evidence="1">diguanylate cyclase</fullName>
        <ecNumber evidence="1">2.7.7.65</ecNumber>
    </recommendedName>
</protein>
<dbReference type="PROSITE" id="PS50887">
    <property type="entry name" value="GGDEF"/>
    <property type="match status" value="1"/>
</dbReference>
<dbReference type="CDD" id="cd01949">
    <property type="entry name" value="GGDEF"/>
    <property type="match status" value="1"/>
</dbReference>
<dbReference type="PROSITE" id="PS50110">
    <property type="entry name" value="RESPONSE_REGULATORY"/>
    <property type="match status" value="1"/>
</dbReference>
<dbReference type="CDD" id="cd19920">
    <property type="entry name" value="REC_PA4781-like"/>
    <property type="match status" value="1"/>
</dbReference>
<dbReference type="Gene3D" id="3.40.50.2300">
    <property type="match status" value="1"/>
</dbReference>
<accession>A0ABY6B939</accession>
<dbReference type="NCBIfam" id="TIGR00254">
    <property type="entry name" value="GGDEF"/>
    <property type="match status" value="1"/>
</dbReference>
<dbReference type="Gene3D" id="3.30.70.270">
    <property type="match status" value="1"/>
</dbReference>
<reference evidence="6" key="1">
    <citation type="submission" date="2022-09" db="EMBL/GenBank/DDBJ databases">
        <title>Tahibacter sp. nov., isolated from a fresh water.</title>
        <authorList>
            <person name="Baek J.H."/>
            <person name="Lee J.K."/>
            <person name="Kim J.M."/>
            <person name="Jeon C.O."/>
        </authorList>
    </citation>
    <scope>NUCLEOTIDE SEQUENCE</scope>
    <source>
        <strain evidence="6">W38</strain>
    </source>
</reference>
<feature type="domain" description="GGDEF" evidence="5">
    <location>
        <begin position="166"/>
        <end position="302"/>
    </location>
</feature>
<dbReference type="Pfam" id="PF00072">
    <property type="entry name" value="Response_reg"/>
    <property type="match status" value="1"/>
</dbReference>
<dbReference type="InterPro" id="IPR043128">
    <property type="entry name" value="Rev_trsase/Diguanyl_cyclase"/>
</dbReference>
<evidence type="ECO:0000256" key="3">
    <source>
        <dbReference type="PROSITE-ProRule" id="PRU00169"/>
    </source>
</evidence>
<evidence type="ECO:0000259" key="5">
    <source>
        <dbReference type="PROSITE" id="PS50887"/>
    </source>
</evidence>
<dbReference type="SMART" id="SM00448">
    <property type="entry name" value="REC"/>
    <property type="match status" value="1"/>
</dbReference>
<name>A0ABY6B939_9GAMM</name>
<dbReference type="InterPro" id="IPR001789">
    <property type="entry name" value="Sig_transdc_resp-reg_receiver"/>
</dbReference>
<dbReference type="InterPro" id="IPR050469">
    <property type="entry name" value="Diguanylate_Cyclase"/>
</dbReference>
<evidence type="ECO:0000259" key="4">
    <source>
        <dbReference type="PROSITE" id="PS50110"/>
    </source>
</evidence>
<dbReference type="Pfam" id="PF00990">
    <property type="entry name" value="GGDEF"/>
    <property type="match status" value="1"/>
</dbReference>
<dbReference type="SUPFAM" id="SSF55073">
    <property type="entry name" value="Nucleotide cyclase"/>
    <property type="match status" value="1"/>
</dbReference>
<dbReference type="EC" id="2.7.7.65" evidence="1"/>
<feature type="modified residue" description="4-aspartylphosphate" evidence="3">
    <location>
        <position position="56"/>
    </location>
</feature>
<sequence>MNPGSVPRVLIVDDEPANVRVLAEALQGAYDLRFATDGERALGLAMALPADLILLDVVMPGLDGFELLRRLKAQPATRDVPVIFVTALSEVGEEERGFAAGAVDYITKPISPPIVRARVRTHLELKRQRDLLEQRALIDGLTGIANRRRFDEEWARRAAAAFEQRLPVGVLLVDIDHFKQYNDHYGHGPGDDCLRRVATALQESCQRAGDLAARYGGEEFVIVRAAGSTGEMDSHASQLLQAVRRLDLPHVKSSTGPRVSISIGAVERVPDLGDGRDLLENADRLLYEAKRRGRNRCVLAGADITATRVLQGEETP</sequence>
<gene>
    <name evidence="6" type="ORF">N4264_16265</name>
</gene>
<dbReference type="PANTHER" id="PTHR45138:SF9">
    <property type="entry name" value="DIGUANYLATE CYCLASE DGCM-RELATED"/>
    <property type="match status" value="1"/>
</dbReference>
<dbReference type="GO" id="GO:0052621">
    <property type="term" value="F:diguanylate cyclase activity"/>
    <property type="evidence" value="ECO:0007669"/>
    <property type="project" value="UniProtKB-EC"/>
</dbReference>
<evidence type="ECO:0000256" key="2">
    <source>
        <dbReference type="ARBA" id="ARBA00034247"/>
    </source>
</evidence>
<keyword evidence="7" id="KW-1185">Reference proteome</keyword>
<organism evidence="6 7">
    <name type="scientific">Tahibacter amnicola</name>
    <dbReference type="NCBI Taxonomy" id="2976241"/>
    <lineage>
        <taxon>Bacteria</taxon>
        <taxon>Pseudomonadati</taxon>
        <taxon>Pseudomonadota</taxon>
        <taxon>Gammaproteobacteria</taxon>
        <taxon>Lysobacterales</taxon>
        <taxon>Rhodanobacteraceae</taxon>
        <taxon>Tahibacter</taxon>
    </lineage>
</organism>